<evidence type="ECO:0000313" key="2">
    <source>
        <dbReference type="EMBL" id="AND40569.1"/>
    </source>
</evidence>
<accession>A0A160MC82</accession>
<name>A0A160MC82_9BACI</name>
<evidence type="ECO:0000313" key="3">
    <source>
        <dbReference type="Proteomes" id="UP000077856"/>
    </source>
</evidence>
<feature type="domain" description="Hydantoinase B/oxoprolinase" evidence="1">
    <location>
        <begin position="17"/>
        <end position="537"/>
    </location>
</feature>
<sequence>MRMETKSSVQIYQFLENPITTEIIRNAFSSAAEEMNASLARSSFSPIIYEMKDCSVGIFNRHAELLGQSAGLPIFLGNLDDCIKINTNHIGGINNYKPGDVYIMNDSYLTGTHLNDITVISPVFYEEELVGFTANRAHWLDVGGQDPGFSMNATEIYQEGIRIPPTKIYDAGVPRRDVINLLTTNSRFSDAALGDLNAQIAACRTGEKRFHEIIKRFGLETVTRSIIDIFKQSELLDREMIAKIKDGVYEAEGCLDNDGVSSEPVKVKVKVIVEGEHITIDLTGSNDQVRGMTNCGLAQTVSACRVAFKELISPDAPVTGGNFRTLKVNVPKRSIFSAEQPAACVFYYSALGLLIDLVVKALSPSLKDKSAGAHYGDSMIITFAGKDPRRNSSFLNVEATAGGWGGFAENDGQSGLINNVNGDFKNLPIEVLEDKYPFKVTTYGFRPNSGGPGSSRGGLGIIRGYEVLTDEAFLYLWLERSVTPAWGLFEGGEASKPDVTIYDGVKEEKALKANAKPIKNGNKIIVKTGGGGGFGHPFERETSRVLNDVIDGYIDRQAALEQYGVIIKPDRLEVNEQETVNYRTTNRN</sequence>
<dbReference type="STRING" id="1196031.A361_15900"/>
<dbReference type="InterPro" id="IPR045079">
    <property type="entry name" value="Oxoprolinase-like"/>
</dbReference>
<proteinExistence type="predicted"/>
<dbReference type="EMBL" id="CP015506">
    <property type="protein sequence ID" value="AND40569.1"/>
    <property type="molecule type" value="Genomic_DNA"/>
</dbReference>
<dbReference type="PANTHER" id="PTHR11365">
    <property type="entry name" value="5-OXOPROLINASE RELATED"/>
    <property type="match status" value="1"/>
</dbReference>
<dbReference type="eggNOG" id="COG0146">
    <property type="taxonomic scope" value="Bacteria"/>
</dbReference>
<evidence type="ECO:0000259" key="1">
    <source>
        <dbReference type="Pfam" id="PF02538"/>
    </source>
</evidence>
<gene>
    <name evidence="2" type="ORF">A361_15900</name>
</gene>
<dbReference type="GO" id="GO:0017168">
    <property type="term" value="F:5-oxoprolinase (ATP-hydrolyzing) activity"/>
    <property type="evidence" value="ECO:0007669"/>
    <property type="project" value="TreeGrafter"/>
</dbReference>
<dbReference type="GO" id="GO:0005829">
    <property type="term" value="C:cytosol"/>
    <property type="evidence" value="ECO:0007669"/>
    <property type="project" value="TreeGrafter"/>
</dbReference>
<protein>
    <submittedName>
        <fullName evidence="2">5-oxoprolinase</fullName>
    </submittedName>
</protein>
<dbReference type="PANTHER" id="PTHR11365:SF23">
    <property type="entry name" value="HYPOTHETICAL 5-OXOPROLINASE (EUROFUNG)-RELATED"/>
    <property type="match status" value="1"/>
</dbReference>
<organism evidence="2 3">
    <name type="scientific">Cytobacillus oceanisediminis 2691</name>
    <dbReference type="NCBI Taxonomy" id="1196031"/>
    <lineage>
        <taxon>Bacteria</taxon>
        <taxon>Bacillati</taxon>
        <taxon>Bacillota</taxon>
        <taxon>Bacilli</taxon>
        <taxon>Bacillales</taxon>
        <taxon>Bacillaceae</taxon>
        <taxon>Cytobacillus</taxon>
    </lineage>
</organism>
<dbReference type="KEGG" id="bon:A361_15900"/>
<reference evidence="2 3" key="1">
    <citation type="submission" date="2016-04" db="EMBL/GenBank/DDBJ databases">
        <title>Complete genome sequence of Bacillus oceanisediminis strain 2691.</title>
        <authorList>
            <person name="Jeong H."/>
            <person name="Kim H.J."/>
            <person name="Lee D.-W."/>
        </authorList>
    </citation>
    <scope>NUCLEOTIDE SEQUENCE [LARGE SCALE GENOMIC DNA]</scope>
    <source>
        <strain evidence="2 3">2691</strain>
    </source>
</reference>
<dbReference type="Proteomes" id="UP000077856">
    <property type="component" value="Chromosome"/>
</dbReference>
<dbReference type="Pfam" id="PF02538">
    <property type="entry name" value="Hydantoinase_B"/>
    <property type="match status" value="1"/>
</dbReference>
<dbReference type="InterPro" id="IPR003692">
    <property type="entry name" value="Hydantoinase_B"/>
</dbReference>
<dbReference type="GO" id="GO:0006749">
    <property type="term" value="P:glutathione metabolic process"/>
    <property type="evidence" value="ECO:0007669"/>
    <property type="project" value="TreeGrafter"/>
</dbReference>
<dbReference type="AlphaFoldDB" id="A0A160MC82"/>